<evidence type="ECO:0008006" key="4">
    <source>
        <dbReference type="Google" id="ProtNLM"/>
    </source>
</evidence>
<feature type="region of interest" description="Disordered" evidence="1">
    <location>
        <begin position="64"/>
        <end position="94"/>
    </location>
</feature>
<evidence type="ECO:0000313" key="2">
    <source>
        <dbReference type="EMBL" id="TMS35038.1"/>
    </source>
</evidence>
<reference evidence="2 3" key="2">
    <citation type="journal article" date="2019" name="G3 (Bethesda)">
        <title>Hybrid Assembly of the Genome of the Entomopathogenic Nematode Steinernema carpocapsae Identifies the X-Chromosome.</title>
        <authorList>
            <person name="Serra L."/>
            <person name="Macchietto M."/>
            <person name="Macias-Munoz A."/>
            <person name="McGill C.J."/>
            <person name="Rodriguez I.M."/>
            <person name="Rodriguez B."/>
            <person name="Murad R."/>
            <person name="Mortazavi A."/>
        </authorList>
    </citation>
    <scope>NUCLEOTIDE SEQUENCE [LARGE SCALE GENOMIC DNA]</scope>
    <source>
        <strain evidence="2 3">ALL</strain>
    </source>
</reference>
<comment type="caution">
    <text evidence="2">The sequence shown here is derived from an EMBL/GenBank/DDBJ whole genome shotgun (WGS) entry which is preliminary data.</text>
</comment>
<sequence>MNMEFENAVPEGNMDLNQLLNSMDPAILEMLLKESEKMNAGMNAEGLVPAQMEQRPLEIAVPVPQQQEEPAPQSSNSNTTTDSSRSSKSPSPQSNVWYECFRGTQAEVSSLINTLCIFKKENTSLYECLNRRKFKCQYKFRIHVAAPDLLVCEESGYHSHTSGSTEPLPTQGAPKELKDLVDKSYYENWPTALRQQVFRAKIEELGLDMKQALRQTDNRLSYIRRTKKLTSSGNGMPNVFLPYN</sequence>
<reference evidence="2 3" key="1">
    <citation type="journal article" date="2015" name="Genome Biol.">
        <title>Comparative genomics of Steinernema reveals deeply conserved gene regulatory networks.</title>
        <authorList>
            <person name="Dillman A.R."/>
            <person name="Macchietto M."/>
            <person name="Porter C.F."/>
            <person name="Rogers A."/>
            <person name="Williams B."/>
            <person name="Antoshechkin I."/>
            <person name="Lee M.M."/>
            <person name="Goodwin Z."/>
            <person name="Lu X."/>
            <person name="Lewis E.E."/>
            <person name="Goodrich-Blair H."/>
            <person name="Stock S.P."/>
            <person name="Adams B.J."/>
            <person name="Sternberg P.W."/>
            <person name="Mortazavi A."/>
        </authorList>
    </citation>
    <scope>NUCLEOTIDE SEQUENCE [LARGE SCALE GENOMIC DNA]</scope>
    <source>
        <strain evidence="2 3">ALL</strain>
    </source>
</reference>
<dbReference type="OrthoDB" id="5843068at2759"/>
<dbReference type="AlphaFoldDB" id="A0A4U8UTF2"/>
<name>A0A4U8UTF2_STECR</name>
<organism evidence="2 3">
    <name type="scientific">Steinernema carpocapsae</name>
    <name type="common">Entomopathogenic nematode</name>
    <dbReference type="NCBI Taxonomy" id="34508"/>
    <lineage>
        <taxon>Eukaryota</taxon>
        <taxon>Metazoa</taxon>
        <taxon>Ecdysozoa</taxon>
        <taxon>Nematoda</taxon>
        <taxon>Chromadorea</taxon>
        <taxon>Rhabditida</taxon>
        <taxon>Tylenchina</taxon>
        <taxon>Panagrolaimomorpha</taxon>
        <taxon>Strongyloidoidea</taxon>
        <taxon>Steinernematidae</taxon>
        <taxon>Steinernema</taxon>
    </lineage>
</organism>
<keyword evidence="3" id="KW-1185">Reference proteome</keyword>
<evidence type="ECO:0000313" key="3">
    <source>
        <dbReference type="Proteomes" id="UP000298663"/>
    </source>
</evidence>
<gene>
    <name evidence="2" type="ORF">L596_002518</name>
</gene>
<dbReference type="Proteomes" id="UP000298663">
    <property type="component" value="Unassembled WGS sequence"/>
</dbReference>
<evidence type="ECO:0000256" key="1">
    <source>
        <dbReference type="SAM" id="MobiDB-lite"/>
    </source>
</evidence>
<accession>A0A4U8UTF2</accession>
<dbReference type="EMBL" id="AZBU02000001">
    <property type="protein sequence ID" value="TMS35038.1"/>
    <property type="molecule type" value="Genomic_DNA"/>
</dbReference>
<protein>
    <recommendedName>
        <fullName evidence="4">FLYWCH-type domain-containing protein</fullName>
    </recommendedName>
</protein>
<proteinExistence type="predicted"/>